<dbReference type="Proteomes" id="UP000504629">
    <property type="component" value="Unplaced"/>
</dbReference>
<dbReference type="Pfam" id="PF14529">
    <property type="entry name" value="Exo_endo_phos_2"/>
    <property type="match status" value="1"/>
</dbReference>
<feature type="domain" description="Endonuclease/exonuclease/phosphatase" evidence="1">
    <location>
        <begin position="64"/>
        <end position="183"/>
    </location>
</feature>
<keyword evidence="2" id="KW-1185">Reference proteome</keyword>
<sequence length="197" mass="21311">MTSSPYHILQGNLNHSARAQDLLIQSMAERLTHLAVVAEPYRVPSVPDWAGDIDGLVAVVQRLLVVGVYFSPNRPLAEFESFLDELGQVVGRSRSGRALVFGDLNAKSSAWGSPVTCPRGRETEEWLVGSGLVILNRGAENTCVRRSGGSVVDVSFATPDVARRVCGWEVLVDVETLSDHRYIGFRVAAAPEARAGP</sequence>
<gene>
    <name evidence="3" type="primary">LOC114251742</name>
</gene>
<dbReference type="GeneID" id="114251742"/>
<accession>A0A6J2KIP2</accession>
<dbReference type="CDD" id="cd09077">
    <property type="entry name" value="R1-I-EN"/>
    <property type="match status" value="1"/>
</dbReference>
<organism evidence="2 3">
    <name type="scientific">Bombyx mandarina</name>
    <name type="common">Wild silk moth</name>
    <name type="synonym">Wild silkworm</name>
    <dbReference type="NCBI Taxonomy" id="7092"/>
    <lineage>
        <taxon>Eukaryota</taxon>
        <taxon>Metazoa</taxon>
        <taxon>Ecdysozoa</taxon>
        <taxon>Arthropoda</taxon>
        <taxon>Hexapoda</taxon>
        <taxon>Insecta</taxon>
        <taxon>Pterygota</taxon>
        <taxon>Neoptera</taxon>
        <taxon>Endopterygota</taxon>
        <taxon>Lepidoptera</taxon>
        <taxon>Glossata</taxon>
        <taxon>Ditrysia</taxon>
        <taxon>Bombycoidea</taxon>
        <taxon>Bombycidae</taxon>
        <taxon>Bombycinae</taxon>
        <taxon>Bombyx</taxon>
    </lineage>
</organism>
<dbReference type="InterPro" id="IPR005135">
    <property type="entry name" value="Endo/exonuclease/phosphatase"/>
</dbReference>
<evidence type="ECO:0000259" key="1">
    <source>
        <dbReference type="Pfam" id="PF14529"/>
    </source>
</evidence>
<dbReference type="AlphaFoldDB" id="A0A6J2KIP2"/>
<dbReference type="GO" id="GO:0003824">
    <property type="term" value="F:catalytic activity"/>
    <property type="evidence" value="ECO:0007669"/>
    <property type="project" value="InterPro"/>
</dbReference>
<name>A0A6J2KIP2_BOMMA</name>
<dbReference type="Gene3D" id="3.60.10.10">
    <property type="entry name" value="Endonuclease/exonuclease/phosphatase"/>
    <property type="match status" value="1"/>
</dbReference>
<dbReference type="KEGG" id="bman:114251742"/>
<dbReference type="OrthoDB" id="415822at2759"/>
<evidence type="ECO:0000313" key="3">
    <source>
        <dbReference type="RefSeq" id="XP_028041925.1"/>
    </source>
</evidence>
<dbReference type="RefSeq" id="XP_028041925.1">
    <property type="nucleotide sequence ID" value="XM_028186124.1"/>
</dbReference>
<dbReference type="SUPFAM" id="SSF56219">
    <property type="entry name" value="DNase I-like"/>
    <property type="match status" value="1"/>
</dbReference>
<evidence type="ECO:0000313" key="2">
    <source>
        <dbReference type="Proteomes" id="UP000504629"/>
    </source>
</evidence>
<reference evidence="3" key="1">
    <citation type="submission" date="2025-08" db="UniProtKB">
        <authorList>
            <consortium name="RefSeq"/>
        </authorList>
    </citation>
    <scope>IDENTIFICATION</scope>
    <source>
        <tissue evidence="3">Silk gland</tissue>
    </source>
</reference>
<proteinExistence type="predicted"/>
<dbReference type="InterPro" id="IPR036691">
    <property type="entry name" value="Endo/exonu/phosph_ase_sf"/>
</dbReference>
<protein>
    <submittedName>
        <fullName evidence="3">Uncharacterized protein LOC114251742</fullName>
    </submittedName>
</protein>